<feature type="region of interest" description="Disordered" evidence="1">
    <location>
        <begin position="231"/>
        <end position="252"/>
    </location>
</feature>
<dbReference type="RefSeq" id="WP_221440802.1">
    <property type="nucleotide sequence ID" value="NZ_JACHMM010000001.1"/>
</dbReference>
<dbReference type="Proteomes" id="UP000542813">
    <property type="component" value="Unassembled WGS sequence"/>
</dbReference>
<organism evidence="2 3">
    <name type="scientific">Jiangella mangrovi</name>
    <dbReference type="NCBI Taxonomy" id="1524084"/>
    <lineage>
        <taxon>Bacteria</taxon>
        <taxon>Bacillati</taxon>
        <taxon>Actinomycetota</taxon>
        <taxon>Actinomycetes</taxon>
        <taxon>Jiangellales</taxon>
        <taxon>Jiangellaceae</taxon>
        <taxon>Jiangella</taxon>
    </lineage>
</organism>
<dbReference type="AlphaFoldDB" id="A0A7W9LKY0"/>
<reference evidence="2 3" key="1">
    <citation type="submission" date="2020-08" db="EMBL/GenBank/DDBJ databases">
        <title>Sequencing the genomes of 1000 actinobacteria strains.</title>
        <authorList>
            <person name="Klenk H.-P."/>
        </authorList>
    </citation>
    <scope>NUCLEOTIDE SEQUENCE [LARGE SCALE GENOMIC DNA]</scope>
    <source>
        <strain evidence="2 3">DSM 102122</strain>
    </source>
</reference>
<gene>
    <name evidence="2" type="ORF">HD601_002102</name>
</gene>
<evidence type="ECO:0000313" key="2">
    <source>
        <dbReference type="EMBL" id="MBB5787527.1"/>
    </source>
</evidence>
<evidence type="ECO:0000313" key="3">
    <source>
        <dbReference type="Proteomes" id="UP000542813"/>
    </source>
</evidence>
<sequence>MPDEQQQASPGYAFGQLERALRMAAEHDDPATRERARAKAERWRAVLAGMTDGRLTVGSRTPVADTPAWVTLEVAHGGFATGRLLAEAPLSDDESARVAALPPGSPGSPGDTERERLNLWYLGDAGQAELLAALDSERYRIELPEDAALLTVAWLLRHGLHEAALDLVAELRPGWTGCGSARGWRRRPARPAPRCTSSRSGRCGRRCAGAWCRRRSPSCARRCGSGIRCSTGWSRSGATPSKATSPRWSTTA</sequence>
<evidence type="ECO:0000256" key="1">
    <source>
        <dbReference type="SAM" id="MobiDB-lite"/>
    </source>
</evidence>
<dbReference type="EMBL" id="JACHMM010000001">
    <property type="protein sequence ID" value="MBB5787527.1"/>
    <property type="molecule type" value="Genomic_DNA"/>
</dbReference>
<name>A0A7W9LKY0_9ACTN</name>
<keyword evidence="3" id="KW-1185">Reference proteome</keyword>
<comment type="caution">
    <text evidence="2">The sequence shown here is derived from an EMBL/GenBank/DDBJ whole genome shotgun (WGS) entry which is preliminary data.</text>
</comment>
<proteinExistence type="predicted"/>
<accession>A0A7W9LKY0</accession>
<protein>
    <submittedName>
        <fullName evidence="2">Uncharacterized protein</fullName>
    </submittedName>
</protein>